<evidence type="ECO:0000256" key="1">
    <source>
        <dbReference type="ARBA" id="ARBA00022859"/>
    </source>
</evidence>
<gene>
    <name evidence="6" type="ORF">HPG69_007189</name>
</gene>
<sequence length="566" mass="62528">MLYLQMNSLRVEDTAVFTVLVTQETEGAGPHGGLELRTHQFGFQLQDQEQMEVKCWFLVRDPGQELEWIEQIYSEYDDESYTQKFQDRVTVTGVTSMSTAYMELSTLRSEDMAVYSCVRHSVITHILSVPRASYIVRGHANRALPLLIKTSPAPTLQIWRGAPDQGFPGVQCEAQLVESEGGLVQPGGSLRLSCSASGFTLSSYAMCCGHQAPGKGLQWVSDINHGGSSTYYTDSVKGRFTISRDNSKNTLYLQMNSLRTENTAVYYCAIYTMRGSLCEPRHKPPCRRGSGPPGGAQALHSRTITEAGAHGGVLSQVQLQESAPGLANPSQPLSLTCAVSGYSVTAGYYWGWIQKPPGKGAGVDCIFTSTFPITHFHTLIPRIRHSNIKAQNSFRWFHSEDHVLWGLIPQCLHRVRDMSEDTLLKTNIKTRTLLILLNMVSTPRSSWCSLELRPVEKVLSGWDGSTQTMVAQATYRSYRAESVDMAESMTGDMSMSTAYMELSSLRSEDTAMYYCSELEGPAPQGPCQLSQDNLNPSGGDPSACGTSQSRCTDLQNLAQDWRVSHV</sequence>
<dbReference type="InterPro" id="IPR007110">
    <property type="entry name" value="Ig-like_dom"/>
</dbReference>
<evidence type="ECO:0000256" key="3">
    <source>
        <dbReference type="ARBA" id="ARBA00043265"/>
    </source>
</evidence>
<dbReference type="GO" id="GO:0019814">
    <property type="term" value="C:immunoglobulin complex"/>
    <property type="evidence" value="ECO:0007669"/>
    <property type="project" value="UniProtKB-KW"/>
</dbReference>
<dbReference type="GO" id="GO:0005576">
    <property type="term" value="C:extracellular region"/>
    <property type="evidence" value="ECO:0007669"/>
    <property type="project" value="UniProtKB-ARBA"/>
</dbReference>
<keyword evidence="2" id="KW-1064">Adaptive immunity</keyword>
<dbReference type="InterPro" id="IPR013106">
    <property type="entry name" value="Ig_V-set"/>
</dbReference>
<dbReference type="GO" id="GO:0002250">
    <property type="term" value="P:adaptive immune response"/>
    <property type="evidence" value="ECO:0007669"/>
    <property type="project" value="UniProtKB-KW"/>
</dbReference>
<dbReference type="Gene3D" id="2.60.40.10">
    <property type="entry name" value="Immunoglobulins"/>
    <property type="match status" value="4"/>
</dbReference>
<comment type="caution">
    <text evidence="6">The sequence shown here is derived from an EMBL/GenBank/DDBJ whole genome shotgun (WGS) entry which is preliminary data.</text>
</comment>
<protein>
    <recommendedName>
        <fullName evidence="5">Ig-like domain-containing protein</fullName>
    </recommendedName>
</protein>
<keyword evidence="7" id="KW-1185">Reference proteome</keyword>
<dbReference type="FunFam" id="2.60.40.10:FF:001259">
    <property type="entry name" value="Immunoglobulin heavy variable 13-2"/>
    <property type="match status" value="1"/>
</dbReference>
<name>A0A7J7F4A0_DICBM</name>
<evidence type="ECO:0000259" key="5">
    <source>
        <dbReference type="PROSITE" id="PS50835"/>
    </source>
</evidence>
<evidence type="ECO:0000313" key="7">
    <source>
        <dbReference type="Proteomes" id="UP000551758"/>
    </source>
</evidence>
<feature type="domain" description="Ig-like" evidence="5">
    <location>
        <begin position="168"/>
        <end position="270"/>
    </location>
</feature>
<dbReference type="SMART" id="SM00406">
    <property type="entry name" value="IGv"/>
    <property type="match status" value="3"/>
</dbReference>
<proteinExistence type="predicted"/>
<reference evidence="6 7" key="1">
    <citation type="journal article" date="2020" name="Mol. Biol. Evol.">
        <title>Interspecific Gene Flow and the Evolution of Specialization in Black and White Rhinoceros.</title>
        <authorList>
            <person name="Moodley Y."/>
            <person name="Westbury M.V."/>
            <person name="Russo I.M."/>
            <person name="Gopalakrishnan S."/>
            <person name="Rakotoarivelo A."/>
            <person name="Olsen R.A."/>
            <person name="Prost S."/>
            <person name="Tunstall T."/>
            <person name="Ryder O.A."/>
            <person name="Dalen L."/>
            <person name="Bruford M.W."/>
        </authorList>
    </citation>
    <scope>NUCLEOTIDE SEQUENCE [LARGE SCALE GENOMIC DNA]</scope>
    <source>
        <strain evidence="6">SBR-YM</strain>
        <tissue evidence="6">Skin</tissue>
    </source>
</reference>
<organism evidence="6 7">
    <name type="scientific">Diceros bicornis minor</name>
    <name type="common">South-central black rhinoceros</name>
    <dbReference type="NCBI Taxonomy" id="77932"/>
    <lineage>
        <taxon>Eukaryota</taxon>
        <taxon>Metazoa</taxon>
        <taxon>Chordata</taxon>
        <taxon>Craniata</taxon>
        <taxon>Vertebrata</taxon>
        <taxon>Euteleostomi</taxon>
        <taxon>Mammalia</taxon>
        <taxon>Eutheria</taxon>
        <taxon>Laurasiatheria</taxon>
        <taxon>Perissodactyla</taxon>
        <taxon>Rhinocerotidae</taxon>
        <taxon>Diceros</taxon>
    </lineage>
</organism>
<dbReference type="AlphaFoldDB" id="A0A7J7F4A0"/>
<dbReference type="Pfam" id="PF07686">
    <property type="entry name" value="V-set"/>
    <property type="match status" value="1"/>
</dbReference>
<accession>A0A7J7F4A0</accession>
<dbReference type="PANTHER" id="PTHR23266">
    <property type="entry name" value="IMMUNOGLOBULIN HEAVY CHAIN"/>
    <property type="match status" value="1"/>
</dbReference>
<feature type="compositionally biased region" description="Polar residues" evidence="4">
    <location>
        <begin position="527"/>
        <end position="536"/>
    </location>
</feature>
<evidence type="ECO:0000313" key="6">
    <source>
        <dbReference type="EMBL" id="KAF5922496.1"/>
    </source>
</evidence>
<dbReference type="InterPro" id="IPR013783">
    <property type="entry name" value="Ig-like_fold"/>
</dbReference>
<keyword evidence="3" id="KW-1280">Immunoglobulin</keyword>
<evidence type="ECO:0000256" key="2">
    <source>
        <dbReference type="ARBA" id="ARBA00023130"/>
    </source>
</evidence>
<evidence type="ECO:0000256" key="4">
    <source>
        <dbReference type="SAM" id="MobiDB-lite"/>
    </source>
</evidence>
<dbReference type="SMART" id="SM00409">
    <property type="entry name" value="IG"/>
    <property type="match status" value="3"/>
</dbReference>
<keyword evidence="1" id="KW-0391">Immunity</keyword>
<dbReference type="Proteomes" id="UP000551758">
    <property type="component" value="Unassembled WGS sequence"/>
</dbReference>
<dbReference type="SUPFAM" id="SSF48726">
    <property type="entry name" value="Immunoglobulin"/>
    <property type="match status" value="4"/>
</dbReference>
<dbReference type="InterPro" id="IPR036179">
    <property type="entry name" value="Ig-like_dom_sf"/>
</dbReference>
<dbReference type="EMBL" id="JACDTQ010001466">
    <property type="protein sequence ID" value="KAF5922496.1"/>
    <property type="molecule type" value="Genomic_DNA"/>
</dbReference>
<dbReference type="PROSITE" id="PS50835">
    <property type="entry name" value="IG_LIKE"/>
    <property type="match status" value="1"/>
</dbReference>
<dbReference type="InterPro" id="IPR003599">
    <property type="entry name" value="Ig_sub"/>
</dbReference>
<feature type="region of interest" description="Disordered" evidence="4">
    <location>
        <begin position="525"/>
        <end position="548"/>
    </location>
</feature>
<dbReference type="InterPro" id="IPR050199">
    <property type="entry name" value="IgHV"/>
</dbReference>